<protein>
    <submittedName>
        <fullName evidence="2">Uncharacterized protein</fullName>
    </submittedName>
</protein>
<feature type="signal peptide" evidence="1">
    <location>
        <begin position="1"/>
        <end position="22"/>
    </location>
</feature>
<dbReference type="EMBL" id="CAJOAZ010001642">
    <property type="protein sequence ID" value="CAF3839615.1"/>
    <property type="molecule type" value="Genomic_DNA"/>
</dbReference>
<proteinExistence type="predicted"/>
<dbReference type="OrthoDB" id="9983472at2759"/>
<gene>
    <name evidence="4" type="ORF">IZO911_LOCUS37879</name>
    <name evidence="3" type="ORF">JYZ213_LOCUS35201</name>
    <name evidence="7" type="ORF">KXQ929_LOCUS28768</name>
    <name evidence="6" type="ORF">OKA104_LOCUS23903</name>
    <name evidence="5" type="ORF">OXD698_LOCUS20589</name>
    <name evidence="2" type="ORF">VCS650_LOCUS27424</name>
</gene>
<dbReference type="Proteomes" id="UP000663860">
    <property type="component" value="Unassembled WGS sequence"/>
</dbReference>
<reference evidence="2" key="1">
    <citation type="submission" date="2021-02" db="EMBL/GenBank/DDBJ databases">
        <authorList>
            <person name="Nowell W R."/>
        </authorList>
    </citation>
    <scope>NUCLEOTIDE SEQUENCE</scope>
</reference>
<evidence type="ECO:0000313" key="2">
    <source>
        <dbReference type="EMBL" id="CAF1234309.1"/>
    </source>
</evidence>
<name>A0A814YVR2_9BILA</name>
<feature type="chain" id="PRO_5036226610" evidence="1">
    <location>
        <begin position="23"/>
        <end position="177"/>
    </location>
</feature>
<dbReference type="EMBL" id="CAJNOG010000767">
    <property type="protein sequence ID" value="CAF1353991.1"/>
    <property type="molecule type" value="Genomic_DNA"/>
</dbReference>
<evidence type="ECO:0000313" key="7">
    <source>
        <dbReference type="EMBL" id="CAF4005996.1"/>
    </source>
</evidence>
<dbReference type="EMBL" id="CAJOAY010001864">
    <property type="protein sequence ID" value="CAF3895668.1"/>
    <property type="molecule type" value="Genomic_DNA"/>
</dbReference>
<accession>A0A814YVR2</accession>
<evidence type="ECO:0000313" key="6">
    <source>
        <dbReference type="EMBL" id="CAF3895668.1"/>
    </source>
</evidence>
<evidence type="ECO:0000256" key="1">
    <source>
        <dbReference type="SAM" id="SignalP"/>
    </source>
</evidence>
<organism evidence="2 8">
    <name type="scientific">Adineta steineri</name>
    <dbReference type="NCBI Taxonomy" id="433720"/>
    <lineage>
        <taxon>Eukaryota</taxon>
        <taxon>Metazoa</taxon>
        <taxon>Spiralia</taxon>
        <taxon>Gnathifera</taxon>
        <taxon>Rotifera</taxon>
        <taxon>Eurotatoria</taxon>
        <taxon>Bdelloidea</taxon>
        <taxon>Adinetida</taxon>
        <taxon>Adinetidae</taxon>
        <taxon>Adineta</taxon>
    </lineage>
</organism>
<dbReference type="EMBL" id="CAJNOE010000995">
    <property type="protein sequence ID" value="CAF1371373.1"/>
    <property type="molecule type" value="Genomic_DNA"/>
</dbReference>
<evidence type="ECO:0000313" key="8">
    <source>
        <dbReference type="Proteomes" id="UP000663891"/>
    </source>
</evidence>
<dbReference type="Proteomes" id="UP000663844">
    <property type="component" value="Unassembled WGS sequence"/>
</dbReference>
<dbReference type="Proteomes" id="UP000663845">
    <property type="component" value="Unassembled WGS sequence"/>
</dbReference>
<dbReference type="Proteomes" id="UP000663891">
    <property type="component" value="Unassembled WGS sequence"/>
</dbReference>
<dbReference type="AlphaFoldDB" id="A0A814YVR2"/>
<dbReference type="Proteomes" id="UP000663868">
    <property type="component" value="Unassembled WGS sequence"/>
</dbReference>
<evidence type="ECO:0000313" key="5">
    <source>
        <dbReference type="EMBL" id="CAF3839615.1"/>
    </source>
</evidence>
<dbReference type="EMBL" id="CAJNON010000385">
    <property type="protein sequence ID" value="CAF1234309.1"/>
    <property type="molecule type" value="Genomic_DNA"/>
</dbReference>
<evidence type="ECO:0000313" key="3">
    <source>
        <dbReference type="EMBL" id="CAF1353991.1"/>
    </source>
</evidence>
<keyword evidence="1" id="KW-0732">Signal</keyword>
<sequence>MFSLHVTTLVTFYFAYLHVISCEKKKIVPCFIKNVNIDIHQFDHRILMKYINCTRILKKHIYTVTFELQRQLTRNDPIFESNMVVTLFAGPCSSSTATLNNGRTFPSIYGSLDGSDPSPIASSHLPWNGQSQQGTILYEYGGSGGDYAQLISILIHVVIRYGREDMIKGIYVLKFHG</sequence>
<evidence type="ECO:0000313" key="4">
    <source>
        <dbReference type="EMBL" id="CAF1371373.1"/>
    </source>
</evidence>
<comment type="caution">
    <text evidence="2">The sequence shown here is derived from an EMBL/GenBank/DDBJ whole genome shotgun (WGS) entry which is preliminary data.</text>
</comment>
<dbReference type="Proteomes" id="UP000663881">
    <property type="component" value="Unassembled WGS sequence"/>
</dbReference>
<dbReference type="EMBL" id="CAJOBB010002888">
    <property type="protein sequence ID" value="CAF4005996.1"/>
    <property type="molecule type" value="Genomic_DNA"/>
</dbReference>